<evidence type="ECO:0000256" key="1">
    <source>
        <dbReference type="PROSITE-ProRule" id="PRU00325"/>
    </source>
</evidence>
<evidence type="ECO:0000259" key="2">
    <source>
        <dbReference type="PROSITE" id="PS50966"/>
    </source>
</evidence>
<evidence type="ECO:0000313" key="4">
    <source>
        <dbReference type="Proteomes" id="UP000789759"/>
    </source>
</evidence>
<comment type="caution">
    <text evidence="3">The sequence shown here is derived from an EMBL/GenBank/DDBJ whole genome shotgun (WGS) entry which is preliminary data.</text>
</comment>
<organism evidence="3 4">
    <name type="scientific">Cetraspora pellucida</name>
    <dbReference type="NCBI Taxonomy" id="1433469"/>
    <lineage>
        <taxon>Eukaryota</taxon>
        <taxon>Fungi</taxon>
        <taxon>Fungi incertae sedis</taxon>
        <taxon>Mucoromycota</taxon>
        <taxon>Glomeromycotina</taxon>
        <taxon>Glomeromycetes</taxon>
        <taxon>Diversisporales</taxon>
        <taxon>Gigasporaceae</taxon>
        <taxon>Cetraspora</taxon>
    </lineage>
</organism>
<dbReference type="EMBL" id="CAJVQA010001230">
    <property type="protein sequence ID" value="CAG8507286.1"/>
    <property type="molecule type" value="Genomic_DNA"/>
</dbReference>
<dbReference type="AlphaFoldDB" id="A0A9N8ZUR9"/>
<dbReference type="PROSITE" id="PS50966">
    <property type="entry name" value="ZF_SWIM"/>
    <property type="match status" value="1"/>
</dbReference>
<keyword evidence="1" id="KW-0862">Zinc</keyword>
<keyword evidence="4" id="KW-1185">Reference proteome</keyword>
<name>A0A9N8ZUR9_9GLOM</name>
<dbReference type="InterPro" id="IPR007527">
    <property type="entry name" value="Znf_SWIM"/>
</dbReference>
<reference evidence="3" key="1">
    <citation type="submission" date="2021-06" db="EMBL/GenBank/DDBJ databases">
        <authorList>
            <person name="Kallberg Y."/>
            <person name="Tangrot J."/>
            <person name="Rosling A."/>
        </authorList>
    </citation>
    <scope>NUCLEOTIDE SEQUENCE</scope>
    <source>
        <strain evidence="3">FL966</strain>
    </source>
</reference>
<protein>
    <submittedName>
        <fullName evidence="3">951_t:CDS:1</fullName>
    </submittedName>
</protein>
<evidence type="ECO:0000313" key="3">
    <source>
        <dbReference type="EMBL" id="CAG8507286.1"/>
    </source>
</evidence>
<keyword evidence="1" id="KW-0863">Zinc-finger</keyword>
<proteinExistence type="predicted"/>
<accession>A0A9N8ZUR9</accession>
<dbReference type="Proteomes" id="UP000789759">
    <property type="component" value="Unassembled WGS sequence"/>
</dbReference>
<gene>
    <name evidence="3" type="ORF">CPELLU_LOCUS2742</name>
</gene>
<feature type="non-terminal residue" evidence="3">
    <location>
        <position position="390"/>
    </location>
</feature>
<feature type="domain" description="SWIM-type" evidence="2">
    <location>
        <begin position="180"/>
        <end position="214"/>
    </location>
</feature>
<keyword evidence="1" id="KW-0479">Metal-binding</keyword>
<dbReference type="GO" id="GO:0008270">
    <property type="term" value="F:zinc ion binding"/>
    <property type="evidence" value="ECO:0007669"/>
    <property type="project" value="UniProtKB-KW"/>
</dbReference>
<dbReference type="OrthoDB" id="2446555at2759"/>
<sequence length="390" mass="44900">MILVSEYCFATCINILSTPAKMDDTYSSSSIDNYFSRLVEFNDESFLSSSLTSQDEVLESQDPAREFSLSIHLVDVTDNDNLPLNIQSLLFSNWQLFKIWIEQFAKQEGFSYKIQTSETYNSVVRRAMKADNGEINNEIREYKNDTHQILLKSLVENISQKAILEVWNAHTTGLTGIRHYVILLNEDTHLCTCLLLINKRLVCQHFFHIETYSQYATFHIFLISACWYLNCNITRDDLLQQIPSILICKFQLKNTALSVNNATFQHFFSTLPMLSKPKLVSNKTIYAELFGLSKKVIDLTIKADMQKKLSNTLKIFHNDTQDRIDENQLNDNATDMNNPNITRHKERPPKMLKSSVKYNGKKVLRKSTGAHLMNNNTSSIIEEDINHSKG</sequence>